<reference evidence="1" key="1">
    <citation type="submission" date="2024-12" db="EMBL/GenBank/DDBJ databases">
        <title>Comparative genomics and development of molecular markers within Purpureocillium lilacinum and among Purpureocillium species.</title>
        <authorList>
            <person name="Yeh Z.-Y."/>
            <person name="Ni N.-T."/>
            <person name="Lo P.-H."/>
            <person name="Mushyakhwo K."/>
            <person name="Lin C.-F."/>
            <person name="Nai Y.-S."/>
        </authorList>
    </citation>
    <scope>NUCLEOTIDE SEQUENCE</scope>
    <source>
        <strain evidence="1">NCHU-NPUST-175</strain>
    </source>
</reference>
<sequence>MRLVPTPLYAAALGVSLTALEARQTTAAAGWQWRPWLPGDSRVLHGKVGDATHGDNNLSAAQADAVLAARASRRAHAVPRWHPRISWPFPQVDLFHSYRDDRHAKAGPKQNPAPPSRPRSRRLKTTLQNRRRQDRAPRRRQGAKTSLLSRAPGRSGVGTLSSQSFGVALRCTALRAIGEGACVRDAPQVEDGRSAPLGQLLTGTAVGW</sequence>
<keyword evidence="2" id="KW-1185">Reference proteome</keyword>
<gene>
    <name evidence="1" type="ORF">ACCO45_011089</name>
</gene>
<organism evidence="1 2">
    <name type="scientific">Purpureocillium lilacinum</name>
    <name type="common">Paecilomyces lilacinus</name>
    <dbReference type="NCBI Taxonomy" id="33203"/>
    <lineage>
        <taxon>Eukaryota</taxon>
        <taxon>Fungi</taxon>
        <taxon>Dikarya</taxon>
        <taxon>Ascomycota</taxon>
        <taxon>Pezizomycotina</taxon>
        <taxon>Sordariomycetes</taxon>
        <taxon>Hypocreomycetidae</taxon>
        <taxon>Hypocreales</taxon>
        <taxon>Ophiocordycipitaceae</taxon>
        <taxon>Purpureocillium</taxon>
    </lineage>
</organism>
<dbReference type="EMBL" id="JBGNUJ010000010">
    <property type="protein sequence ID" value="KAL3955526.1"/>
    <property type="molecule type" value="Genomic_DNA"/>
</dbReference>
<dbReference type="Proteomes" id="UP001638806">
    <property type="component" value="Unassembled WGS sequence"/>
</dbReference>
<comment type="caution">
    <text evidence="1">The sequence shown here is derived from an EMBL/GenBank/DDBJ whole genome shotgun (WGS) entry which is preliminary data.</text>
</comment>
<accession>A0ACC4DJA8</accession>
<evidence type="ECO:0000313" key="1">
    <source>
        <dbReference type="EMBL" id="KAL3955526.1"/>
    </source>
</evidence>
<protein>
    <submittedName>
        <fullName evidence="1">Uncharacterized protein</fullName>
    </submittedName>
</protein>
<proteinExistence type="predicted"/>
<evidence type="ECO:0000313" key="2">
    <source>
        <dbReference type="Proteomes" id="UP001638806"/>
    </source>
</evidence>
<name>A0ACC4DJA8_PURLI</name>